<protein>
    <submittedName>
        <fullName evidence="1">Uncharacterized protein</fullName>
    </submittedName>
</protein>
<comment type="caution">
    <text evidence="1">The sequence shown here is derived from an EMBL/GenBank/DDBJ whole genome shotgun (WGS) entry which is preliminary data.</text>
</comment>
<dbReference type="EMBL" id="JACVVK020000105">
    <property type="protein sequence ID" value="KAK7492268.1"/>
    <property type="molecule type" value="Genomic_DNA"/>
</dbReference>
<gene>
    <name evidence="1" type="ORF">BaRGS_00016565</name>
</gene>
<proteinExistence type="predicted"/>
<keyword evidence="2" id="KW-1185">Reference proteome</keyword>
<accession>A0ABD0KYL8</accession>
<dbReference type="AlphaFoldDB" id="A0ABD0KYL8"/>
<evidence type="ECO:0000313" key="1">
    <source>
        <dbReference type="EMBL" id="KAK7492268.1"/>
    </source>
</evidence>
<sequence>MGKEPFKANRIEKRHSGICGISGVLNKWKPSLICGIRYSSQIPVACSSCNSPLTEPLITLAGKMAASQCGNSHFYSQVKRTSATTIDIRQGVTAGFSILRSASNLHSNTAFHEMWLASVVPVTSLIDPEVLTGPMPTLSRILSRPRLTKAHGI</sequence>
<organism evidence="1 2">
    <name type="scientific">Batillaria attramentaria</name>
    <dbReference type="NCBI Taxonomy" id="370345"/>
    <lineage>
        <taxon>Eukaryota</taxon>
        <taxon>Metazoa</taxon>
        <taxon>Spiralia</taxon>
        <taxon>Lophotrochozoa</taxon>
        <taxon>Mollusca</taxon>
        <taxon>Gastropoda</taxon>
        <taxon>Caenogastropoda</taxon>
        <taxon>Sorbeoconcha</taxon>
        <taxon>Cerithioidea</taxon>
        <taxon>Batillariidae</taxon>
        <taxon>Batillaria</taxon>
    </lineage>
</organism>
<dbReference type="Proteomes" id="UP001519460">
    <property type="component" value="Unassembled WGS sequence"/>
</dbReference>
<evidence type="ECO:0000313" key="2">
    <source>
        <dbReference type="Proteomes" id="UP001519460"/>
    </source>
</evidence>
<name>A0ABD0KYL8_9CAEN</name>
<reference evidence="1 2" key="1">
    <citation type="journal article" date="2023" name="Sci. Data">
        <title>Genome assembly of the Korean intertidal mud-creeper Batillaria attramentaria.</title>
        <authorList>
            <person name="Patra A.K."/>
            <person name="Ho P.T."/>
            <person name="Jun S."/>
            <person name="Lee S.J."/>
            <person name="Kim Y."/>
            <person name="Won Y.J."/>
        </authorList>
    </citation>
    <scope>NUCLEOTIDE SEQUENCE [LARGE SCALE GENOMIC DNA]</scope>
    <source>
        <strain evidence="1">Wonlab-2016</strain>
    </source>
</reference>